<organism evidence="3 4">
    <name type="scientific">Xanthocytophaga agilis</name>
    <dbReference type="NCBI Taxonomy" id="3048010"/>
    <lineage>
        <taxon>Bacteria</taxon>
        <taxon>Pseudomonadati</taxon>
        <taxon>Bacteroidota</taxon>
        <taxon>Cytophagia</taxon>
        <taxon>Cytophagales</taxon>
        <taxon>Rhodocytophagaceae</taxon>
        <taxon>Xanthocytophaga</taxon>
    </lineage>
</organism>
<evidence type="ECO:0000256" key="1">
    <source>
        <dbReference type="SAM" id="SignalP"/>
    </source>
</evidence>
<dbReference type="CDD" id="cd01610">
    <property type="entry name" value="PAP2_like"/>
    <property type="match status" value="1"/>
</dbReference>
<dbReference type="AlphaFoldDB" id="A0AAE3R5X4"/>
<dbReference type="SUPFAM" id="SSF48317">
    <property type="entry name" value="Acid phosphatase/Vanadium-dependent haloperoxidase"/>
    <property type="match status" value="1"/>
</dbReference>
<dbReference type="EMBL" id="JASJOU010000004">
    <property type="protein sequence ID" value="MDJ1502000.1"/>
    <property type="molecule type" value="Genomic_DNA"/>
</dbReference>
<dbReference type="SMART" id="SM00014">
    <property type="entry name" value="acidPPc"/>
    <property type="match status" value="1"/>
</dbReference>
<reference evidence="3" key="1">
    <citation type="submission" date="2023-05" db="EMBL/GenBank/DDBJ databases">
        <authorList>
            <person name="Zhang X."/>
        </authorList>
    </citation>
    <scope>NUCLEOTIDE SEQUENCE</scope>
    <source>
        <strain evidence="3">BD1B2-1</strain>
    </source>
</reference>
<feature type="signal peptide" evidence="1">
    <location>
        <begin position="1"/>
        <end position="20"/>
    </location>
</feature>
<dbReference type="Pfam" id="PF01569">
    <property type="entry name" value="PAP2"/>
    <property type="match status" value="1"/>
</dbReference>
<dbReference type="Gene3D" id="1.20.144.10">
    <property type="entry name" value="Phosphatidic acid phosphatase type 2/haloperoxidase"/>
    <property type="match status" value="1"/>
</dbReference>
<dbReference type="PANTHER" id="PTHR14969:SF13">
    <property type="entry name" value="AT30094P"/>
    <property type="match status" value="1"/>
</dbReference>
<dbReference type="InterPro" id="IPR000326">
    <property type="entry name" value="PAP2/HPO"/>
</dbReference>
<name>A0AAE3R5X4_9BACT</name>
<accession>A0AAE3R5X4</accession>
<protein>
    <submittedName>
        <fullName evidence="3">Phosphatase PAP2 family protein</fullName>
    </submittedName>
</protein>
<evidence type="ECO:0000313" key="4">
    <source>
        <dbReference type="Proteomes" id="UP001232063"/>
    </source>
</evidence>
<dbReference type="InterPro" id="IPR036938">
    <property type="entry name" value="PAP2/HPO_sf"/>
</dbReference>
<dbReference type="PANTHER" id="PTHR14969">
    <property type="entry name" value="SPHINGOSINE-1-PHOSPHATE PHOSPHOHYDROLASE"/>
    <property type="match status" value="1"/>
</dbReference>
<feature type="chain" id="PRO_5042146820" evidence="1">
    <location>
        <begin position="21"/>
        <end position="331"/>
    </location>
</feature>
<evidence type="ECO:0000313" key="3">
    <source>
        <dbReference type="EMBL" id="MDJ1502000.1"/>
    </source>
</evidence>
<keyword evidence="4" id="KW-1185">Reference proteome</keyword>
<dbReference type="Proteomes" id="UP001232063">
    <property type="component" value="Unassembled WGS sequence"/>
</dbReference>
<proteinExistence type="predicted"/>
<keyword evidence="1" id="KW-0732">Signal</keyword>
<gene>
    <name evidence="3" type="ORF">QNI22_15140</name>
</gene>
<feature type="domain" description="Phosphatidic acid phosphatase type 2/haloperoxidase" evidence="2">
    <location>
        <begin position="179"/>
        <end position="300"/>
    </location>
</feature>
<sequence length="331" mass="36552">MKKIVGVSLLMYACVGMIQASGQSLELKDTVYQEESVSGVNSRISLNQTSELLTTREYSLSDNYSLKDTPSRWLLQSEPAQKTESTSPYVIHPVREVGFLTSSVVLAGAALVAKNNAGAITANKLASLQRESIWTVDRGATYHYSSSAHAASNVLLYSSVMSPWLYLAGEKTRKDFGKISLMHAETFMICWGITGLTKAMVFRPRPYVYNPHVSNEVKLTQAGRESFFSGHVAMTAAMSFFTASTFSRYYPDSKWKPLVWSYAIVWPAATGYYRYTAGKHFVSDIVIGYAIGAATGLLVPKLHEKIAGRRKKTIPSSNPVLSKVAWQHTSE</sequence>
<comment type="caution">
    <text evidence="3">The sequence shown here is derived from an EMBL/GenBank/DDBJ whole genome shotgun (WGS) entry which is preliminary data.</text>
</comment>
<evidence type="ECO:0000259" key="2">
    <source>
        <dbReference type="SMART" id="SM00014"/>
    </source>
</evidence>
<dbReference type="RefSeq" id="WP_314511774.1">
    <property type="nucleotide sequence ID" value="NZ_JASJOU010000004.1"/>
</dbReference>